<dbReference type="Gramene" id="fgenesh2_kg.7__1261__AT4G29280.1">
    <property type="protein sequence ID" value="fgenesh2_kg.7__1261__AT4G29280.1"/>
    <property type="gene ID" value="fgenesh2_kg.7__1261__AT4G29280.1"/>
</dbReference>
<dbReference type="HOGENOM" id="CLU_182511_1_0_1"/>
<keyword evidence="5" id="KW-0295">Fungicide</keyword>
<keyword evidence="8" id="KW-1015">Disulfide bond</keyword>
<evidence type="ECO:0000313" key="10">
    <source>
        <dbReference type="EMBL" id="EFH43675.1"/>
    </source>
</evidence>
<keyword evidence="3" id="KW-0964">Secreted</keyword>
<dbReference type="PANTHER" id="PTHR33830:SF36">
    <property type="entry name" value="DEFENSIN-LIKE PROTEIN 155-RELATED"/>
    <property type="match status" value="1"/>
</dbReference>
<evidence type="ECO:0000256" key="6">
    <source>
        <dbReference type="ARBA" id="ARBA00022729"/>
    </source>
</evidence>
<dbReference type="Pfam" id="PF07333">
    <property type="entry name" value="SLR1-BP"/>
    <property type="match status" value="1"/>
</dbReference>
<dbReference type="InterPro" id="IPR010851">
    <property type="entry name" value="DEFL"/>
</dbReference>
<evidence type="ECO:0000256" key="1">
    <source>
        <dbReference type="ARBA" id="ARBA00004613"/>
    </source>
</evidence>
<dbReference type="KEGG" id="aly:9305515"/>
<feature type="signal peptide" evidence="9">
    <location>
        <begin position="1"/>
        <end position="27"/>
    </location>
</feature>
<gene>
    <name evidence="10" type="primary">LCR22</name>
    <name evidence="10" type="ORF">ARALYDRAFT_491828</name>
</gene>
<dbReference type="PANTHER" id="PTHR33830">
    <property type="entry name" value="DEFENSIN-LIKE PROTEIN 184-RELATED"/>
    <property type="match status" value="1"/>
</dbReference>
<comment type="similarity">
    <text evidence="2">Belongs to the DEFL family.</text>
</comment>
<dbReference type="GO" id="GO:0050832">
    <property type="term" value="P:defense response to fungus"/>
    <property type="evidence" value="ECO:0007669"/>
    <property type="project" value="UniProtKB-KW"/>
</dbReference>
<evidence type="ECO:0000256" key="8">
    <source>
        <dbReference type="ARBA" id="ARBA00023157"/>
    </source>
</evidence>
<accession>D7MCN7</accession>
<keyword evidence="4" id="KW-0929">Antimicrobial</keyword>
<evidence type="ECO:0000256" key="9">
    <source>
        <dbReference type="SAM" id="SignalP"/>
    </source>
</evidence>
<protein>
    <submittedName>
        <fullName evidence="10">Low-molecular-weight cysteine-rich 22</fullName>
    </submittedName>
</protein>
<dbReference type="GO" id="GO:0031640">
    <property type="term" value="P:killing of cells of another organism"/>
    <property type="evidence" value="ECO:0007669"/>
    <property type="project" value="UniProtKB-KW"/>
</dbReference>
<keyword evidence="6 9" id="KW-0732">Signal</keyword>
<organism evidence="11">
    <name type="scientific">Arabidopsis lyrata subsp. lyrata</name>
    <name type="common">Lyre-leaved rock-cress</name>
    <dbReference type="NCBI Taxonomy" id="81972"/>
    <lineage>
        <taxon>Eukaryota</taxon>
        <taxon>Viridiplantae</taxon>
        <taxon>Streptophyta</taxon>
        <taxon>Embryophyta</taxon>
        <taxon>Tracheophyta</taxon>
        <taxon>Spermatophyta</taxon>
        <taxon>Magnoliopsida</taxon>
        <taxon>eudicotyledons</taxon>
        <taxon>Gunneridae</taxon>
        <taxon>Pentapetalae</taxon>
        <taxon>rosids</taxon>
        <taxon>malvids</taxon>
        <taxon>Brassicales</taxon>
        <taxon>Brassicaceae</taxon>
        <taxon>Camelineae</taxon>
        <taxon>Arabidopsis</taxon>
    </lineage>
</organism>
<dbReference type="AlphaFoldDB" id="D7MCN7"/>
<keyword evidence="7" id="KW-0611">Plant defense</keyword>
<evidence type="ECO:0000256" key="7">
    <source>
        <dbReference type="ARBA" id="ARBA00022821"/>
    </source>
</evidence>
<proteinExistence type="inferred from homology"/>
<dbReference type="Proteomes" id="UP000008694">
    <property type="component" value="Unassembled WGS sequence"/>
</dbReference>
<name>D7MCN7_ARALL</name>
<evidence type="ECO:0000256" key="3">
    <source>
        <dbReference type="ARBA" id="ARBA00022525"/>
    </source>
</evidence>
<reference evidence="11" key="1">
    <citation type="journal article" date="2011" name="Nat. Genet.">
        <title>The Arabidopsis lyrata genome sequence and the basis of rapid genome size change.</title>
        <authorList>
            <person name="Hu T.T."/>
            <person name="Pattyn P."/>
            <person name="Bakker E.G."/>
            <person name="Cao J."/>
            <person name="Cheng J.-F."/>
            <person name="Clark R.M."/>
            <person name="Fahlgren N."/>
            <person name="Fawcett J.A."/>
            <person name="Grimwood J."/>
            <person name="Gundlach H."/>
            <person name="Haberer G."/>
            <person name="Hollister J.D."/>
            <person name="Ossowski S."/>
            <person name="Ottilar R.P."/>
            <person name="Salamov A.A."/>
            <person name="Schneeberger K."/>
            <person name="Spannagl M."/>
            <person name="Wang X."/>
            <person name="Yang L."/>
            <person name="Nasrallah M.E."/>
            <person name="Bergelson J."/>
            <person name="Carrington J.C."/>
            <person name="Gaut B.S."/>
            <person name="Schmutz J."/>
            <person name="Mayer K.F.X."/>
            <person name="Van de Peer Y."/>
            <person name="Grigoriev I.V."/>
            <person name="Nordborg M."/>
            <person name="Weigel D."/>
            <person name="Guo Y.-L."/>
        </authorList>
    </citation>
    <scope>NUCLEOTIDE SEQUENCE [LARGE SCALE GENOMIC DNA]</scope>
    <source>
        <strain evidence="11">cv. MN47</strain>
    </source>
</reference>
<feature type="chain" id="PRO_5003103502" evidence="9">
    <location>
        <begin position="28"/>
        <end position="84"/>
    </location>
</feature>
<dbReference type="OrthoDB" id="1077042at2759"/>
<comment type="subcellular location">
    <subcellularLocation>
        <location evidence="1">Secreted</location>
    </subcellularLocation>
</comment>
<evidence type="ECO:0000313" key="11">
    <source>
        <dbReference type="Proteomes" id="UP000008694"/>
    </source>
</evidence>
<dbReference type="GeneID" id="9305515"/>
<evidence type="ECO:0000256" key="2">
    <source>
        <dbReference type="ARBA" id="ARBA00006722"/>
    </source>
</evidence>
<dbReference type="GO" id="GO:0005576">
    <property type="term" value="C:extracellular region"/>
    <property type="evidence" value="ECO:0007669"/>
    <property type="project" value="UniProtKB-SubCell"/>
</dbReference>
<keyword evidence="11" id="KW-1185">Reference proteome</keyword>
<evidence type="ECO:0000256" key="5">
    <source>
        <dbReference type="ARBA" id="ARBA00022577"/>
    </source>
</evidence>
<sequence>MAKISCSYFFILMFVFSAFVLVEKVKGDERCTIIIHPGSPCDPPDCRLYCFAEYNGVGECIASKPGRTANCMCVLIIVKETNSK</sequence>
<dbReference type="EMBL" id="GL348719">
    <property type="protein sequence ID" value="EFH43675.1"/>
    <property type="molecule type" value="Genomic_DNA"/>
</dbReference>
<evidence type="ECO:0000256" key="4">
    <source>
        <dbReference type="ARBA" id="ARBA00022529"/>
    </source>
</evidence>